<reference evidence="2" key="1">
    <citation type="submission" date="2013-03" db="EMBL/GenBank/DDBJ databases">
        <title>The Genome Sequence of Anopheles minimus MINIMUS1.</title>
        <authorList>
            <consortium name="The Broad Institute Genomics Platform"/>
            <person name="Neafsey D.E."/>
            <person name="Walton C."/>
            <person name="Walker B."/>
            <person name="Young S.K."/>
            <person name="Zeng Q."/>
            <person name="Gargeya S."/>
            <person name="Fitzgerald M."/>
            <person name="Haas B."/>
            <person name="Abouelleil A."/>
            <person name="Allen A.W."/>
            <person name="Alvarado L."/>
            <person name="Arachchi H.M."/>
            <person name="Berlin A.M."/>
            <person name="Chapman S.B."/>
            <person name="Gainer-Dewar J."/>
            <person name="Goldberg J."/>
            <person name="Griggs A."/>
            <person name="Gujja S."/>
            <person name="Hansen M."/>
            <person name="Howarth C."/>
            <person name="Imamovic A."/>
            <person name="Ireland A."/>
            <person name="Larimer J."/>
            <person name="McCowan C."/>
            <person name="Murphy C."/>
            <person name="Pearson M."/>
            <person name="Poon T.W."/>
            <person name="Priest M."/>
            <person name="Roberts A."/>
            <person name="Saif S."/>
            <person name="Shea T."/>
            <person name="Sisk P."/>
            <person name="Sykes S."/>
            <person name="Wortman J."/>
            <person name="Nusbaum C."/>
            <person name="Birren B."/>
        </authorList>
    </citation>
    <scope>NUCLEOTIDE SEQUENCE [LARGE SCALE GENOMIC DNA]</scope>
    <source>
        <strain evidence="2">MINIMUS1</strain>
    </source>
</reference>
<evidence type="ECO:0000313" key="1">
    <source>
        <dbReference type="EnsemblMetazoa" id="AMIN014657-PA"/>
    </source>
</evidence>
<protein>
    <submittedName>
        <fullName evidence="1">Uncharacterized protein</fullName>
    </submittedName>
</protein>
<proteinExistence type="predicted"/>
<evidence type="ECO:0000313" key="2">
    <source>
        <dbReference type="Proteomes" id="UP000075920"/>
    </source>
</evidence>
<dbReference type="AlphaFoldDB" id="A0A182WPR4"/>
<organism evidence="1 2">
    <name type="scientific">Anopheles minimus</name>
    <dbReference type="NCBI Taxonomy" id="112268"/>
    <lineage>
        <taxon>Eukaryota</taxon>
        <taxon>Metazoa</taxon>
        <taxon>Ecdysozoa</taxon>
        <taxon>Arthropoda</taxon>
        <taxon>Hexapoda</taxon>
        <taxon>Insecta</taxon>
        <taxon>Pterygota</taxon>
        <taxon>Neoptera</taxon>
        <taxon>Endopterygota</taxon>
        <taxon>Diptera</taxon>
        <taxon>Nematocera</taxon>
        <taxon>Culicoidea</taxon>
        <taxon>Culicidae</taxon>
        <taxon>Anophelinae</taxon>
        <taxon>Anopheles</taxon>
    </lineage>
</organism>
<dbReference type="EnsemblMetazoa" id="AMIN014657-RA">
    <property type="protein sequence ID" value="AMIN014657-PA"/>
    <property type="gene ID" value="AMIN014657"/>
</dbReference>
<sequence length="31" mass="3758">MRSDIVPPWRTEFHHQFTPQPVRYRAISYAA</sequence>
<accession>A0A182WPR4</accession>
<keyword evidence="2" id="KW-1185">Reference proteome</keyword>
<dbReference type="VEuPathDB" id="VectorBase:AMIN014657"/>
<dbReference type="Proteomes" id="UP000075920">
    <property type="component" value="Unassembled WGS sequence"/>
</dbReference>
<name>A0A182WPR4_9DIPT</name>
<reference evidence="1" key="2">
    <citation type="submission" date="2020-05" db="UniProtKB">
        <authorList>
            <consortium name="EnsemblMetazoa"/>
        </authorList>
    </citation>
    <scope>IDENTIFICATION</scope>
    <source>
        <strain evidence="1">MINIMUS1</strain>
    </source>
</reference>